<proteinExistence type="predicted"/>
<sequence length="96" mass="10693">MPLPSIESLTAYTEEYQTFLVDGLCRILEALVDFNGFSMESINGIVSLTSSANSEDVRGEKVDELPNPAWEVRCGCDEVNPKNCMSLEGQRMKDTR</sequence>
<protein>
    <submittedName>
        <fullName evidence="1">Uncharacterized protein</fullName>
    </submittedName>
</protein>
<evidence type="ECO:0000313" key="2">
    <source>
        <dbReference type="Proteomes" id="UP000813462"/>
    </source>
</evidence>
<reference evidence="1" key="1">
    <citation type="journal article" date="2021" name="Front. Plant Sci.">
        <title>Chromosome-Scale Genome Assembly for Chinese Sour Jujube and Insights Into Its Genome Evolution and Domestication Signature.</title>
        <authorList>
            <person name="Shen L.-Y."/>
            <person name="Luo H."/>
            <person name="Wang X.-L."/>
            <person name="Wang X.-M."/>
            <person name="Qiu X.-J."/>
            <person name="Liu H."/>
            <person name="Zhou S.-S."/>
            <person name="Jia K.-H."/>
            <person name="Nie S."/>
            <person name="Bao Y.-T."/>
            <person name="Zhang R.-G."/>
            <person name="Yun Q.-Z."/>
            <person name="Chai Y.-H."/>
            <person name="Lu J.-Y."/>
            <person name="Li Y."/>
            <person name="Zhao S.-W."/>
            <person name="Mao J.-F."/>
            <person name="Jia S.-G."/>
            <person name="Mao Y.-M."/>
        </authorList>
    </citation>
    <scope>NUCLEOTIDE SEQUENCE</scope>
    <source>
        <strain evidence="1">AT0</strain>
        <tissue evidence="1">Leaf</tissue>
    </source>
</reference>
<dbReference type="AlphaFoldDB" id="A0A978VE53"/>
<accession>A0A978VE53</accession>
<dbReference type="Proteomes" id="UP000813462">
    <property type="component" value="Unassembled WGS sequence"/>
</dbReference>
<gene>
    <name evidence="1" type="ORF">FEM48_Zijuj05G0093800</name>
</gene>
<dbReference type="EMBL" id="JAEACU010000005">
    <property type="protein sequence ID" value="KAH7528642.1"/>
    <property type="molecule type" value="Genomic_DNA"/>
</dbReference>
<name>A0A978VE53_ZIZJJ</name>
<organism evidence="1 2">
    <name type="scientific">Ziziphus jujuba var. spinosa</name>
    <dbReference type="NCBI Taxonomy" id="714518"/>
    <lineage>
        <taxon>Eukaryota</taxon>
        <taxon>Viridiplantae</taxon>
        <taxon>Streptophyta</taxon>
        <taxon>Embryophyta</taxon>
        <taxon>Tracheophyta</taxon>
        <taxon>Spermatophyta</taxon>
        <taxon>Magnoliopsida</taxon>
        <taxon>eudicotyledons</taxon>
        <taxon>Gunneridae</taxon>
        <taxon>Pentapetalae</taxon>
        <taxon>rosids</taxon>
        <taxon>fabids</taxon>
        <taxon>Rosales</taxon>
        <taxon>Rhamnaceae</taxon>
        <taxon>Paliureae</taxon>
        <taxon>Ziziphus</taxon>
    </lineage>
</organism>
<evidence type="ECO:0000313" key="1">
    <source>
        <dbReference type="EMBL" id="KAH7528642.1"/>
    </source>
</evidence>
<comment type="caution">
    <text evidence="1">The sequence shown here is derived from an EMBL/GenBank/DDBJ whole genome shotgun (WGS) entry which is preliminary data.</text>
</comment>